<evidence type="ECO:0000256" key="2">
    <source>
        <dbReference type="ARBA" id="ARBA00022723"/>
    </source>
</evidence>
<accession>A0A4Q2DGT0</accession>
<dbReference type="Gene3D" id="3.60.130.30">
    <property type="match status" value="1"/>
</dbReference>
<dbReference type="GO" id="GO:0046872">
    <property type="term" value="F:metal ion binding"/>
    <property type="evidence" value="ECO:0007669"/>
    <property type="project" value="UniProtKB-KW"/>
</dbReference>
<dbReference type="Proteomes" id="UP000290288">
    <property type="component" value="Unassembled WGS sequence"/>
</dbReference>
<name>A0A4Q2DGT0_9AGAR</name>
<dbReference type="Pfam" id="PF12851">
    <property type="entry name" value="Tet_JBP"/>
    <property type="match status" value="1"/>
</dbReference>
<dbReference type="EMBL" id="SDEE01000300">
    <property type="protein sequence ID" value="RXW17954.1"/>
    <property type="molecule type" value="Genomic_DNA"/>
</dbReference>
<dbReference type="InterPro" id="IPR024779">
    <property type="entry name" value="2OGFeDO_JBP1/TET_oxygenase_dom"/>
</dbReference>
<dbReference type="GO" id="GO:0051213">
    <property type="term" value="F:dioxygenase activity"/>
    <property type="evidence" value="ECO:0007669"/>
    <property type="project" value="UniProtKB-KW"/>
</dbReference>
<keyword evidence="8" id="KW-1185">Reference proteome</keyword>
<dbReference type="OrthoDB" id="3052118at2759"/>
<proteinExistence type="predicted"/>
<gene>
    <name evidence="7" type="ORF">EST38_g7892</name>
</gene>
<comment type="cofactor">
    <cofactor evidence="1">
        <name>Fe(2+)</name>
        <dbReference type="ChEBI" id="CHEBI:29033"/>
    </cofactor>
</comment>
<evidence type="ECO:0000256" key="4">
    <source>
        <dbReference type="ARBA" id="ARBA00023002"/>
    </source>
</evidence>
<evidence type="ECO:0000313" key="8">
    <source>
        <dbReference type="Proteomes" id="UP000290288"/>
    </source>
</evidence>
<evidence type="ECO:0000313" key="7">
    <source>
        <dbReference type="EMBL" id="RXW17954.1"/>
    </source>
</evidence>
<reference evidence="7 8" key="1">
    <citation type="submission" date="2019-01" db="EMBL/GenBank/DDBJ databases">
        <title>Draft genome sequence of Psathyrella aberdarensis IHI B618.</title>
        <authorList>
            <person name="Buettner E."/>
            <person name="Kellner H."/>
        </authorList>
    </citation>
    <scope>NUCLEOTIDE SEQUENCE [LARGE SCALE GENOMIC DNA]</scope>
    <source>
        <strain evidence="7 8">IHI B618</strain>
    </source>
</reference>
<evidence type="ECO:0000259" key="6">
    <source>
        <dbReference type="Pfam" id="PF12851"/>
    </source>
</evidence>
<organism evidence="7 8">
    <name type="scientific">Candolleomyces aberdarensis</name>
    <dbReference type="NCBI Taxonomy" id="2316362"/>
    <lineage>
        <taxon>Eukaryota</taxon>
        <taxon>Fungi</taxon>
        <taxon>Dikarya</taxon>
        <taxon>Basidiomycota</taxon>
        <taxon>Agaricomycotina</taxon>
        <taxon>Agaricomycetes</taxon>
        <taxon>Agaricomycetidae</taxon>
        <taxon>Agaricales</taxon>
        <taxon>Agaricineae</taxon>
        <taxon>Psathyrellaceae</taxon>
        <taxon>Candolleomyces</taxon>
    </lineage>
</organism>
<evidence type="ECO:0000256" key="1">
    <source>
        <dbReference type="ARBA" id="ARBA00001954"/>
    </source>
</evidence>
<comment type="caution">
    <text evidence="7">The sequence shown here is derived from an EMBL/GenBank/DDBJ whole genome shotgun (WGS) entry which is preliminary data.</text>
</comment>
<evidence type="ECO:0000256" key="5">
    <source>
        <dbReference type="ARBA" id="ARBA00023004"/>
    </source>
</evidence>
<dbReference type="AlphaFoldDB" id="A0A4Q2DGT0"/>
<keyword evidence="3" id="KW-0223">Dioxygenase</keyword>
<evidence type="ECO:0000256" key="3">
    <source>
        <dbReference type="ARBA" id="ARBA00022964"/>
    </source>
</evidence>
<dbReference type="STRING" id="2316362.A0A4Q2DGT0"/>
<keyword evidence="4" id="KW-0560">Oxidoreductase</keyword>
<keyword evidence="2" id="KW-0479">Metal-binding</keyword>
<protein>
    <recommendedName>
        <fullName evidence="6">2OGFeDO JBP1/TET oxygenase domain-containing protein</fullName>
    </recommendedName>
</protein>
<sequence length="309" mass="34840">MVAQFLQAWRNPDYAIDNIPKSKIENPGELLFTSKPTIYIDQVDKVAAWYFPRAFTERRNTMVFDHTRVITQRHPNLIRIRPNSEHWRDDLTLYSDPAACYIQPGHANFSVCWYAQGHGPGTGIPGPSASLSRTGSPGGLEYLEWLTVTNSLIGVLLALVHPELYDLQMQVLQELYVGDVDVSDRKLLLEVFEHWATPFSAFGVITNRETPLHRDSMGGKFLFDMVATFGRYRQGRFIIPLLNSRFAYNPGAAIVFPGHLMAHGASVVEGERVCLASYMRPNVGKGALKNYREVPPPSVTHLAQFHGLW</sequence>
<feature type="domain" description="2OGFeDO JBP1/TET oxygenase" evidence="6">
    <location>
        <begin position="145"/>
        <end position="280"/>
    </location>
</feature>
<keyword evidence="5" id="KW-0408">Iron</keyword>